<dbReference type="InterPro" id="IPR016087">
    <property type="entry name" value="Chalcone_isomerase"/>
</dbReference>
<dbReference type="GO" id="GO:0016872">
    <property type="term" value="F:intramolecular lyase activity"/>
    <property type="evidence" value="ECO:0007669"/>
    <property type="project" value="InterPro"/>
</dbReference>
<keyword evidence="5" id="KW-1185">Reference proteome</keyword>
<dbReference type="Gene3D" id="3.50.70.10">
    <property type="match status" value="1"/>
</dbReference>
<evidence type="ECO:0000313" key="4">
    <source>
        <dbReference type="EnsemblProtists" id="EOD19807"/>
    </source>
</evidence>
<dbReference type="PaxDb" id="2903-EOD19807"/>
<dbReference type="AlphaFoldDB" id="A0A0D3J8H2"/>
<evidence type="ECO:0000313" key="5">
    <source>
        <dbReference type="Proteomes" id="UP000013827"/>
    </source>
</evidence>
<accession>A0A0D3J8H2</accession>
<dbReference type="SUPFAM" id="SSF54626">
    <property type="entry name" value="Chalcone isomerase"/>
    <property type="match status" value="1"/>
</dbReference>
<feature type="transmembrane region" description="Helical" evidence="2">
    <location>
        <begin position="38"/>
        <end position="59"/>
    </location>
</feature>
<protein>
    <recommendedName>
        <fullName evidence="3">Chalcone isomerase domain-containing protein</fullName>
    </recommendedName>
</protein>
<dbReference type="KEGG" id="ehx:EMIHUDRAFT_444829"/>
<name>A0A0D3J8H2_EMIH1</name>
<organism evidence="4 5">
    <name type="scientific">Emiliania huxleyi (strain CCMP1516)</name>
    <dbReference type="NCBI Taxonomy" id="280463"/>
    <lineage>
        <taxon>Eukaryota</taxon>
        <taxon>Haptista</taxon>
        <taxon>Haptophyta</taxon>
        <taxon>Prymnesiophyceae</taxon>
        <taxon>Isochrysidales</taxon>
        <taxon>Noelaerhabdaceae</taxon>
        <taxon>Emiliania</taxon>
    </lineage>
</organism>
<dbReference type="EnsemblProtists" id="EOD19807">
    <property type="protein sequence ID" value="EOD19807"/>
    <property type="gene ID" value="EMIHUDRAFT_444829"/>
</dbReference>
<reference evidence="4" key="2">
    <citation type="submission" date="2024-10" db="UniProtKB">
        <authorList>
            <consortium name="EnsemblProtists"/>
        </authorList>
    </citation>
    <scope>IDENTIFICATION</scope>
</reference>
<dbReference type="Pfam" id="PF16036">
    <property type="entry name" value="Chalcone_3"/>
    <property type="match status" value="1"/>
</dbReference>
<keyword evidence="2" id="KW-1133">Transmembrane helix</keyword>
<evidence type="ECO:0000256" key="2">
    <source>
        <dbReference type="SAM" id="Phobius"/>
    </source>
</evidence>
<dbReference type="InterPro" id="IPR036298">
    <property type="entry name" value="Chalcone_isomerase_sf"/>
</dbReference>
<dbReference type="PANTHER" id="PTHR47698">
    <property type="entry name" value="FATTY-ACID-BINDING PROTEIN 3, CHLOROPLASTIC"/>
    <property type="match status" value="1"/>
</dbReference>
<keyword evidence="2" id="KW-0472">Membrane</keyword>
<dbReference type="Proteomes" id="UP000013827">
    <property type="component" value="Unassembled WGS sequence"/>
</dbReference>
<evidence type="ECO:0000259" key="3">
    <source>
        <dbReference type="Pfam" id="PF16036"/>
    </source>
</evidence>
<dbReference type="InterPro" id="IPR016088">
    <property type="entry name" value="Chalcone_isomerase_3-sand"/>
</dbReference>
<dbReference type="GeneID" id="17265353"/>
<proteinExistence type="predicted"/>
<sequence length="347" mass="36079">MSSPAATPSKDWPASEVDLEAAATPPPPPPRRRCWGRCCLAAFCSIAVMALAIGGSLALCSTSSLAECKLCRGLNYLLLPSGEPASNLPHDASTRILNGVAFPSALAVGDEELWFSGGGDRYEYGLVKVYTAASYLSRDYFHECDPAEAPFSEIVASGDAKMMVLHMHYPASIDEVAESINKHLAPRLPQATAATTLRHLSGALTSNKIAQGGLHPGDEIFLSCEAGTMSVAFGAADDASKKALSEPGLCEAFWGIYLSKSPVFDAVKEGMARGFPERAAALCGVEAEALSGGWAQDLAASAAALPQSAAWSAAALEHEAEVLEHTVEEDLSSLAAKLRGGGPGGEA</sequence>
<dbReference type="RefSeq" id="XP_005772236.1">
    <property type="nucleotide sequence ID" value="XM_005772179.1"/>
</dbReference>
<dbReference type="PANTHER" id="PTHR47698:SF2">
    <property type="entry name" value="FATTY-ACID-BINDING PROTEIN 3, CHLOROPLASTIC"/>
    <property type="match status" value="1"/>
</dbReference>
<feature type="domain" description="Chalcone isomerase" evidence="3">
    <location>
        <begin position="97"/>
        <end position="271"/>
    </location>
</feature>
<dbReference type="HOGENOM" id="CLU_800311_0_0_1"/>
<reference evidence="5" key="1">
    <citation type="journal article" date="2013" name="Nature">
        <title>Pan genome of the phytoplankton Emiliania underpins its global distribution.</title>
        <authorList>
            <person name="Read B.A."/>
            <person name="Kegel J."/>
            <person name="Klute M.J."/>
            <person name="Kuo A."/>
            <person name="Lefebvre S.C."/>
            <person name="Maumus F."/>
            <person name="Mayer C."/>
            <person name="Miller J."/>
            <person name="Monier A."/>
            <person name="Salamov A."/>
            <person name="Young J."/>
            <person name="Aguilar M."/>
            <person name="Claverie J.M."/>
            <person name="Frickenhaus S."/>
            <person name="Gonzalez K."/>
            <person name="Herman E.K."/>
            <person name="Lin Y.C."/>
            <person name="Napier J."/>
            <person name="Ogata H."/>
            <person name="Sarno A.F."/>
            <person name="Shmutz J."/>
            <person name="Schroeder D."/>
            <person name="de Vargas C."/>
            <person name="Verret F."/>
            <person name="von Dassow P."/>
            <person name="Valentin K."/>
            <person name="Van de Peer Y."/>
            <person name="Wheeler G."/>
            <person name="Dacks J.B."/>
            <person name="Delwiche C.F."/>
            <person name="Dyhrman S.T."/>
            <person name="Glockner G."/>
            <person name="John U."/>
            <person name="Richards T."/>
            <person name="Worden A.Z."/>
            <person name="Zhang X."/>
            <person name="Grigoriev I.V."/>
            <person name="Allen A.E."/>
            <person name="Bidle K."/>
            <person name="Borodovsky M."/>
            <person name="Bowler C."/>
            <person name="Brownlee C."/>
            <person name="Cock J.M."/>
            <person name="Elias M."/>
            <person name="Gladyshev V.N."/>
            <person name="Groth M."/>
            <person name="Guda C."/>
            <person name="Hadaegh A."/>
            <person name="Iglesias-Rodriguez M.D."/>
            <person name="Jenkins J."/>
            <person name="Jones B.M."/>
            <person name="Lawson T."/>
            <person name="Leese F."/>
            <person name="Lindquist E."/>
            <person name="Lobanov A."/>
            <person name="Lomsadze A."/>
            <person name="Malik S.B."/>
            <person name="Marsh M.E."/>
            <person name="Mackinder L."/>
            <person name="Mock T."/>
            <person name="Mueller-Roeber B."/>
            <person name="Pagarete A."/>
            <person name="Parker M."/>
            <person name="Probert I."/>
            <person name="Quesneville H."/>
            <person name="Raines C."/>
            <person name="Rensing S.A."/>
            <person name="Riano-Pachon D.M."/>
            <person name="Richier S."/>
            <person name="Rokitta S."/>
            <person name="Shiraiwa Y."/>
            <person name="Soanes D.M."/>
            <person name="van der Giezen M."/>
            <person name="Wahlund T.M."/>
            <person name="Williams B."/>
            <person name="Wilson W."/>
            <person name="Wolfe G."/>
            <person name="Wurch L.L."/>
        </authorList>
    </citation>
    <scope>NUCLEOTIDE SEQUENCE</scope>
</reference>
<keyword evidence="2" id="KW-0812">Transmembrane</keyword>
<feature type="region of interest" description="Disordered" evidence="1">
    <location>
        <begin position="1"/>
        <end position="29"/>
    </location>
</feature>
<evidence type="ECO:0000256" key="1">
    <source>
        <dbReference type="SAM" id="MobiDB-lite"/>
    </source>
</evidence>